<protein>
    <submittedName>
        <fullName evidence="2">Uncharacterized protein</fullName>
    </submittedName>
</protein>
<dbReference type="EMBL" id="JAANIU010008254">
    <property type="protein sequence ID" value="KAG1535486.1"/>
    <property type="molecule type" value="Genomic_DNA"/>
</dbReference>
<reference evidence="2 3" key="1">
    <citation type="journal article" date="2020" name="Microb. Genom.">
        <title>Genetic diversity of clinical and environmental Mucorales isolates obtained from an investigation of mucormycosis cases among solid organ transplant recipients.</title>
        <authorList>
            <person name="Nguyen M.H."/>
            <person name="Kaul D."/>
            <person name="Muto C."/>
            <person name="Cheng S.J."/>
            <person name="Richter R.A."/>
            <person name="Bruno V.M."/>
            <person name="Liu G."/>
            <person name="Beyhan S."/>
            <person name="Sundermann A.J."/>
            <person name="Mounaud S."/>
            <person name="Pasculle A.W."/>
            <person name="Nierman W.C."/>
            <person name="Driscoll E."/>
            <person name="Cumbie R."/>
            <person name="Clancy C.J."/>
            <person name="Dupont C.L."/>
        </authorList>
    </citation>
    <scope>NUCLEOTIDE SEQUENCE [LARGE SCALE GENOMIC DNA]</scope>
    <source>
        <strain evidence="2 3">GL24</strain>
    </source>
</reference>
<keyword evidence="3" id="KW-1185">Reference proteome</keyword>
<proteinExistence type="predicted"/>
<evidence type="ECO:0000256" key="1">
    <source>
        <dbReference type="SAM" id="MobiDB-lite"/>
    </source>
</evidence>
<gene>
    <name evidence="2" type="ORF">G6F50_015293</name>
</gene>
<comment type="caution">
    <text evidence="2">The sequence shown here is derived from an EMBL/GenBank/DDBJ whole genome shotgun (WGS) entry which is preliminary data.</text>
</comment>
<feature type="region of interest" description="Disordered" evidence="1">
    <location>
        <begin position="1"/>
        <end position="149"/>
    </location>
</feature>
<feature type="compositionally biased region" description="Basic and acidic residues" evidence="1">
    <location>
        <begin position="1"/>
        <end position="10"/>
    </location>
</feature>
<evidence type="ECO:0000313" key="3">
    <source>
        <dbReference type="Proteomes" id="UP000740926"/>
    </source>
</evidence>
<feature type="compositionally biased region" description="Basic and acidic residues" evidence="1">
    <location>
        <begin position="68"/>
        <end position="84"/>
    </location>
</feature>
<sequence>MHPFDADEHPAQQQRRQQRQVHAQGMQPEFAQPQQGQGQRRQHQAEAEHAAEVQVSALAVAFRQHARAQHEGRQRQHATRREHAAPPQCLQQKAGKQRPQCQPCTECRAQQGKGAGARRSLPGLRQCGARAPGPATTAWVPGRRRRWRR</sequence>
<accession>A0A9P7C425</accession>
<organism evidence="2 3">
    <name type="scientific">Rhizopus delemar</name>
    <dbReference type="NCBI Taxonomy" id="936053"/>
    <lineage>
        <taxon>Eukaryota</taxon>
        <taxon>Fungi</taxon>
        <taxon>Fungi incertae sedis</taxon>
        <taxon>Mucoromycota</taxon>
        <taxon>Mucoromycotina</taxon>
        <taxon>Mucoromycetes</taxon>
        <taxon>Mucorales</taxon>
        <taxon>Mucorineae</taxon>
        <taxon>Rhizopodaceae</taxon>
        <taxon>Rhizopus</taxon>
    </lineage>
</organism>
<dbReference type="AlphaFoldDB" id="A0A9P7C425"/>
<name>A0A9P7C425_9FUNG</name>
<dbReference type="Proteomes" id="UP000740926">
    <property type="component" value="Unassembled WGS sequence"/>
</dbReference>
<evidence type="ECO:0000313" key="2">
    <source>
        <dbReference type="EMBL" id="KAG1535486.1"/>
    </source>
</evidence>
<feature type="compositionally biased region" description="Low complexity" evidence="1">
    <location>
        <begin position="27"/>
        <end position="39"/>
    </location>
</feature>